<dbReference type="InterPro" id="IPR035959">
    <property type="entry name" value="RutC-like_sf"/>
</dbReference>
<reference evidence="1" key="1">
    <citation type="submission" date="2021-01" db="EMBL/GenBank/DDBJ databases">
        <authorList>
            <person name="Corre E."/>
            <person name="Pelletier E."/>
            <person name="Niang G."/>
            <person name="Scheremetjew M."/>
            <person name="Finn R."/>
            <person name="Kale V."/>
            <person name="Holt S."/>
            <person name="Cochrane G."/>
            <person name="Meng A."/>
            <person name="Brown T."/>
            <person name="Cohen L."/>
        </authorList>
    </citation>
    <scope>NUCLEOTIDE SEQUENCE</scope>
    <source>
        <strain evidence="1">CCMP127</strain>
    </source>
</reference>
<evidence type="ECO:0000313" key="1">
    <source>
        <dbReference type="EMBL" id="CAE0416069.1"/>
    </source>
</evidence>
<dbReference type="Pfam" id="PF01042">
    <property type="entry name" value="Ribonuc_L-PSP"/>
    <property type="match status" value="1"/>
</dbReference>
<dbReference type="InterPro" id="IPR006175">
    <property type="entry name" value="YjgF/YER057c/UK114"/>
</dbReference>
<dbReference type="EMBL" id="HBIM01016927">
    <property type="protein sequence ID" value="CAE0416069.1"/>
    <property type="molecule type" value="Transcribed_RNA"/>
</dbReference>
<proteinExistence type="predicted"/>
<sequence>MSKIVRMVTEDPRMSNIVIHGGVVYISGQVDMTQDDTAGQAKGILAKIDDLLAKAGTDKKSLLTAQIWLKEIDRDFVAMNEVWNAWLDPENKPVRATVQANMAKPNILVEIQVTAAASCSPSGDDGQAK</sequence>
<dbReference type="SUPFAM" id="SSF55298">
    <property type="entry name" value="YjgF-like"/>
    <property type="match status" value="1"/>
</dbReference>
<dbReference type="AlphaFoldDB" id="A0A7S3PAZ9"/>
<dbReference type="InterPro" id="IPR035709">
    <property type="entry name" value="YoaB-like"/>
</dbReference>
<name>A0A7S3PAZ9_9STRA</name>
<dbReference type="PANTHER" id="PTHR47328:SF1">
    <property type="entry name" value="RUTC FAMILY PROTEIN YOAB"/>
    <property type="match status" value="1"/>
</dbReference>
<organism evidence="1">
    <name type="scientific">Amphora coffeiformis</name>
    <dbReference type="NCBI Taxonomy" id="265554"/>
    <lineage>
        <taxon>Eukaryota</taxon>
        <taxon>Sar</taxon>
        <taxon>Stramenopiles</taxon>
        <taxon>Ochrophyta</taxon>
        <taxon>Bacillariophyta</taxon>
        <taxon>Bacillariophyceae</taxon>
        <taxon>Bacillariophycidae</taxon>
        <taxon>Thalassiophysales</taxon>
        <taxon>Catenulaceae</taxon>
        <taxon>Amphora</taxon>
    </lineage>
</organism>
<dbReference type="PANTHER" id="PTHR47328">
    <property type="match status" value="1"/>
</dbReference>
<dbReference type="CDD" id="cd06150">
    <property type="entry name" value="YjgF_YER057c_UK114_like_2"/>
    <property type="match status" value="1"/>
</dbReference>
<accession>A0A7S3PAZ9</accession>
<evidence type="ECO:0008006" key="2">
    <source>
        <dbReference type="Google" id="ProtNLM"/>
    </source>
</evidence>
<dbReference type="Gene3D" id="3.30.1330.40">
    <property type="entry name" value="RutC-like"/>
    <property type="match status" value="1"/>
</dbReference>
<gene>
    <name evidence="1" type="ORF">ACOF00016_LOCUS13134</name>
</gene>
<protein>
    <recommendedName>
        <fullName evidence="2">RidA family protein</fullName>
    </recommendedName>
</protein>